<dbReference type="RefSeq" id="WP_205730516.1">
    <property type="nucleotide sequence ID" value="NZ_CP035945.1"/>
</dbReference>
<sequence length="101" mass="11405">MRIVDALIEVLKESESLTYKEAYFKIKERNLYQFGAKDPEAAVNAKLRCHCEGLDFSGASPVKYFAIVGQKGMRNLYALVQANQEGYAEKETPKKKTKPIS</sequence>
<proteinExistence type="predicted"/>
<accession>A0A4P6M3N3</accession>
<organism evidence="1 2">
    <name type="scientific">Blautia producta</name>
    <dbReference type="NCBI Taxonomy" id="33035"/>
    <lineage>
        <taxon>Bacteria</taxon>
        <taxon>Bacillati</taxon>
        <taxon>Bacillota</taxon>
        <taxon>Clostridia</taxon>
        <taxon>Lachnospirales</taxon>
        <taxon>Lachnospiraceae</taxon>
        <taxon>Blautia</taxon>
    </lineage>
</organism>
<evidence type="ECO:0000313" key="1">
    <source>
        <dbReference type="EMBL" id="QBE98083.1"/>
    </source>
</evidence>
<name>A0A4P6M3N3_9FIRM</name>
<dbReference type="AlphaFoldDB" id="A0A4P6M3N3"/>
<gene>
    <name evidence="1" type="ORF">PMF13cell1_03647</name>
</gene>
<protein>
    <recommendedName>
        <fullName evidence="3">DNA-binding protein</fullName>
    </recommendedName>
</protein>
<dbReference type="EMBL" id="CP035945">
    <property type="protein sequence ID" value="QBE98083.1"/>
    <property type="molecule type" value="Genomic_DNA"/>
</dbReference>
<evidence type="ECO:0000313" key="2">
    <source>
        <dbReference type="Proteomes" id="UP000289794"/>
    </source>
</evidence>
<reference evidence="1 2" key="1">
    <citation type="submission" date="2019-01" db="EMBL/GenBank/DDBJ databases">
        <title>PMF-metabolizing Aryl O-demethylase.</title>
        <authorList>
            <person name="Kim M."/>
        </authorList>
    </citation>
    <scope>NUCLEOTIDE SEQUENCE [LARGE SCALE GENOMIC DNA]</scope>
    <source>
        <strain evidence="1 2">PMF1</strain>
    </source>
</reference>
<dbReference type="Proteomes" id="UP000289794">
    <property type="component" value="Chromosome"/>
</dbReference>
<evidence type="ECO:0008006" key="3">
    <source>
        <dbReference type="Google" id="ProtNLM"/>
    </source>
</evidence>
<dbReference type="KEGG" id="bpro:PMF13cell1_03647"/>